<keyword evidence="1" id="KW-0812">Transmembrane</keyword>
<dbReference type="Pfam" id="PF10066">
    <property type="entry name" value="DUF2304"/>
    <property type="match status" value="1"/>
</dbReference>
<proteinExistence type="predicted"/>
<keyword evidence="3" id="KW-0808">Transferase</keyword>
<dbReference type="GO" id="GO:0006487">
    <property type="term" value="P:protein N-linked glycosylation"/>
    <property type="evidence" value="ECO:0007669"/>
    <property type="project" value="TreeGrafter"/>
</dbReference>
<keyword evidence="1" id="KW-0472">Membrane</keyword>
<dbReference type="InterPro" id="IPR029044">
    <property type="entry name" value="Nucleotide-diphossugar_trans"/>
</dbReference>
<dbReference type="Pfam" id="PF00535">
    <property type="entry name" value="Glycos_transf_2"/>
    <property type="match status" value="1"/>
</dbReference>
<feature type="domain" description="Glycosyltransferase 2-like" evidence="2">
    <location>
        <begin position="130"/>
        <end position="297"/>
    </location>
</feature>
<protein>
    <submittedName>
        <fullName evidence="3">Glycosyltransferases involved in cell wall biogenesis</fullName>
    </submittedName>
</protein>
<evidence type="ECO:0000259" key="2">
    <source>
        <dbReference type="Pfam" id="PF00535"/>
    </source>
</evidence>
<dbReference type="Gene3D" id="3.90.550.10">
    <property type="entry name" value="Spore Coat Polysaccharide Biosynthesis Protein SpsA, Chain A"/>
    <property type="match status" value="1"/>
</dbReference>
<dbReference type="InterPro" id="IPR001173">
    <property type="entry name" value="Glyco_trans_2-like"/>
</dbReference>
<dbReference type="PANTHER" id="PTHR10859:SF91">
    <property type="entry name" value="DOLICHYL-PHOSPHATE BETA-GLUCOSYLTRANSFERASE"/>
    <property type="match status" value="1"/>
</dbReference>
<evidence type="ECO:0000256" key="1">
    <source>
        <dbReference type="SAM" id="Phobius"/>
    </source>
</evidence>
<comment type="caution">
    <text evidence="3">The sequence shown here is derived from an EMBL/GenBank/DDBJ whole genome shotgun (WGS) entry which is preliminary data.</text>
</comment>
<evidence type="ECO:0000313" key="3">
    <source>
        <dbReference type="EMBL" id="EKE29336.1"/>
    </source>
</evidence>
<dbReference type="AlphaFoldDB" id="K2FDX2"/>
<dbReference type="GO" id="GO:0016740">
    <property type="term" value="F:transferase activity"/>
    <property type="evidence" value="ECO:0007669"/>
    <property type="project" value="UniProtKB-KW"/>
</dbReference>
<keyword evidence="1" id="KW-1133">Transmembrane helix</keyword>
<sequence>MNPLQFILIITWVIFFFFAIDSFERKRFNALHFIVFFGGTLLIILFSLDVWLLNRFWSFFWVSRGADLLVYISIILLAYFYFEILNKITKQALYTTRIITEQSIQKALSHDELKTVHLNKWKLDKYIFLIRSYNEWSALPGVIDGIFNKWFSKVVIVNDGSVDNTVKTILDKKKQYPDKNIILLSHLINRWWWSANKTGFEFLKRYWESLEAEYVVTFDADWQMNIDDMDLFMKEVDDNPEIDVFLGSRFIDWWSASNITKIRKMILAWSRFVTFFFNSLWVTDPHNWYRVIKLEALKKLKIDSDNMTYASEILDGIQQNHMKFKEVPVNIVYTEYSLWKWQKNSNALKILIELIYKKFFYK</sequence>
<gene>
    <name evidence="3" type="ORF">ACD_2C00189G0020</name>
</gene>
<feature type="transmembrane region" description="Helical" evidence="1">
    <location>
        <begin position="59"/>
        <end position="82"/>
    </location>
</feature>
<feature type="transmembrane region" description="Helical" evidence="1">
    <location>
        <begin position="30"/>
        <end position="53"/>
    </location>
</feature>
<accession>K2FDX2</accession>
<organism evidence="3">
    <name type="scientific">uncultured bacterium</name>
    <name type="common">gcode 4</name>
    <dbReference type="NCBI Taxonomy" id="1234023"/>
    <lineage>
        <taxon>Bacteria</taxon>
        <taxon>environmental samples</taxon>
    </lineage>
</organism>
<dbReference type="EMBL" id="AMFJ01000189">
    <property type="protein sequence ID" value="EKE29336.1"/>
    <property type="molecule type" value="Genomic_DNA"/>
</dbReference>
<dbReference type="InterPro" id="IPR019277">
    <property type="entry name" value="DUF2304"/>
</dbReference>
<reference evidence="3" key="1">
    <citation type="journal article" date="2012" name="Science">
        <title>Fermentation, hydrogen, and sulfur metabolism in multiple uncultivated bacterial phyla.</title>
        <authorList>
            <person name="Wrighton K.C."/>
            <person name="Thomas B.C."/>
            <person name="Sharon I."/>
            <person name="Miller C.S."/>
            <person name="Castelle C.J."/>
            <person name="VerBerkmoes N.C."/>
            <person name="Wilkins M.J."/>
            <person name="Hettich R.L."/>
            <person name="Lipton M.S."/>
            <person name="Williams K.H."/>
            <person name="Long P.E."/>
            <person name="Banfield J.F."/>
        </authorList>
    </citation>
    <scope>NUCLEOTIDE SEQUENCE [LARGE SCALE GENOMIC DNA]</scope>
</reference>
<dbReference type="SUPFAM" id="SSF53448">
    <property type="entry name" value="Nucleotide-diphospho-sugar transferases"/>
    <property type="match status" value="1"/>
</dbReference>
<name>K2FDX2_9BACT</name>
<dbReference type="PANTHER" id="PTHR10859">
    <property type="entry name" value="GLYCOSYL TRANSFERASE"/>
    <property type="match status" value="1"/>
</dbReference>
<feature type="transmembrane region" description="Helical" evidence="1">
    <location>
        <begin position="6"/>
        <end position="23"/>
    </location>
</feature>